<dbReference type="PANTHER" id="PTHR46211:SF14">
    <property type="entry name" value="GLYCEROPHOSPHODIESTER PHOSPHODIESTERASE"/>
    <property type="match status" value="1"/>
</dbReference>
<feature type="domain" description="GP-PDE" evidence="1">
    <location>
        <begin position="7"/>
        <end position="244"/>
    </location>
</feature>
<reference evidence="2" key="1">
    <citation type="journal article" date="2020" name="mSystems">
        <title>Genome- and Community-Level Interaction Insights into Carbon Utilization and Element Cycling Functions of Hydrothermarchaeota in Hydrothermal Sediment.</title>
        <authorList>
            <person name="Zhou Z."/>
            <person name="Liu Y."/>
            <person name="Xu W."/>
            <person name="Pan J."/>
            <person name="Luo Z.H."/>
            <person name="Li M."/>
        </authorList>
    </citation>
    <scope>NUCLEOTIDE SEQUENCE [LARGE SCALE GENOMIC DNA]</scope>
    <source>
        <strain evidence="2">HyVt-493</strain>
    </source>
</reference>
<evidence type="ECO:0000259" key="1">
    <source>
        <dbReference type="PROSITE" id="PS51704"/>
    </source>
</evidence>
<accession>A0A7V2T2G2</accession>
<dbReference type="InterPro" id="IPR030395">
    <property type="entry name" value="GP_PDE_dom"/>
</dbReference>
<dbReference type="PROSITE" id="PS51704">
    <property type="entry name" value="GP_PDE"/>
    <property type="match status" value="1"/>
</dbReference>
<dbReference type="InterPro" id="IPR017946">
    <property type="entry name" value="PLC-like_Pdiesterase_TIM-brl"/>
</dbReference>
<proteinExistence type="predicted"/>
<protein>
    <recommendedName>
        <fullName evidence="1">GP-PDE domain-containing protein</fullName>
    </recommendedName>
</protein>
<dbReference type="SUPFAM" id="SSF51695">
    <property type="entry name" value="PLC-like phosphodiesterases"/>
    <property type="match status" value="1"/>
</dbReference>
<comment type="caution">
    <text evidence="2">The sequence shown here is derived from an EMBL/GenBank/DDBJ whole genome shotgun (WGS) entry which is preliminary data.</text>
</comment>
<dbReference type="GO" id="GO:0006629">
    <property type="term" value="P:lipid metabolic process"/>
    <property type="evidence" value="ECO:0007669"/>
    <property type="project" value="InterPro"/>
</dbReference>
<dbReference type="AlphaFoldDB" id="A0A7V2T2G2"/>
<dbReference type="Proteomes" id="UP000885750">
    <property type="component" value="Unassembled WGS sequence"/>
</dbReference>
<dbReference type="GO" id="GO:0008081">
    <property type="term" value="F:phosphoric diester hydrolase activity"/>
    <property type="evidence" value="ECO:0007669"/>
    <property type="project" value="InterPro"/>
</dbReference>
<gene>
    <name evidence="2" type="ORF">ENJ51_05310</name>
</gene>
<dbReference type="PANTHER" id="PTHR46211">
    <property type="entry name" value="GLYCEROPHOSPHORYL DIESTER PHOSPHODIESTERASE"/>
    <property type="match status" value="1"/>
</dbReference>
<dbReference type="Gene3D" id="3.20.20.190">
    <property type="entry name" value="Phosphatidylinositol (PI) phosphodiesterase"/>
    <property type="match status" value="1"/>
</dbReference>
<sequence>MNYLMIPKLVAHRGDNKNFPENSYKGIESVLKGGVGFVEFDVQMTADQQFIVHHDADLNRTAKQDVSVFDHSYDELRKFSIHESTRFNNKHYPTPLSLLSDVLMLLQQYPNATFFVEIKTQSLTHWGKEFVMDALLRQLKPYATQCIIISFNSLALRYAQQKSEIPVGWVVKYYNKKSQSKAVAFKPDFLICDYKKIAEEKELWSGGWKWMLYSINNPETLLSYAQRGVEFIETDEIHSLLSSPLLQQNKVA</sequence>
<evidence type="ECO:0000313" key="2">
    <source>
        <dbReference type="EMBL" id="HFC92214.1"/>
    </source>
</evidence>
<dbReference type="EMBL" id="DRMS01000200">
    <property type="protein sequence ID" value="HFC92214.1"/>
    <property type="molecule type" value="Genomic_DNA"/>
</dbReference>
<dbReference type="Pfam" id="PF03009">
    <property type="entry name" value="GDPD"/>
    <property type="match status" value="1"/>
</dbReference>
<organism evidence="2">
    <name type="scientific">Leucothrix mucor</name>
    <dbReference type="NCBI Taxonomy" id="45248"/>
    <lineage>
        <taxon>Bacteria</taxon>
        <taxon>Pseudomonadati</taxon>
        <taxon>Pseudomonadota</taxon>
        <taxon>Gammaproteobacteria</taxon>
        <taxon>Thiotrichales</taxon>
        <taxon>Thiotrichaceae</taxon>
        <taxon>Leucothrix</taxon>
    </lineage>
</organism>
<name>A0A7V2T2G2_LEUMU</name>